<feature type="region of interest" description="Disordered" evidence="1">
    <location>
        <begin position="20"/>
        <end position="40"/>
    </location>
</feature>
<evidence type="ECO:0000313" key="2">
    <source>
        <dbReference type="EMBL" id="EYC27734.1"/>
    </source>
</evidence>
<dbReference type="Proteomes" id="UP000024635">
    <property type="component" value="Unassembled WGS sequence"/>
</dbReference>
<gene>
    <name evidence="2" type="primary">Acey_s0008.g152</name>
    <name evidence="2" type="ORF">Y032_0008g152</name>
</gene>
<sequence length="81" mass="8917">MITVHKGVVVLRMEIDERCGGMAAPGPERASGRRQKPTAQHHSLVAHDQQSAADVAVFESEGCWTCRKCEKTQLLTNVRCV</sequence>
<reference evidence="3" key="1">
    <citation type="journal article" date="2015" name="Nat. Genet.">
        <title>The genome and transcriptome of the zoonotic hookworm Ancylostoma ceylanicum identify infection-specific gene families.</title>
        <authorList>
            <person name="Schwarz E.M."/>
            <person name="Hu Y."/>
            <person name="Antoshechkin I."/>
            <person name="Miller M.M."/>
            <person name="Sternberg P.W."/>
            <person name="Aroian R.V."/>
        </authorList>
    </citation>
    <scope>NUCLEOTIDE SEQUENCE</scope>
    <source>
        <strain evidence="3">HY135</strain>
    </source>
</reference>
<keyword evidence="3" id="KW-1185">Reference proteome</keyword>
<evidence type="ECO:0000313" key="3">
    <source>
        <dbReference type="Proteomes" id="UP000024635"/>
    </source>
</evidence>
<organism evidence="2 3">
    <name type="scientific">Ancylostoma ceylanicum</name>
    <dbReference type="NCBI Taxonomy" id="53326"/>
    <lineage>
        <taxon>Eukaryota</taxon>
        <taxon>Metazoa</taxon>
        <taxon>Ecdysozoa</taxon>
        <taxon>Nematoda</taxon>
        <taxon>Chromadorea</taxon>
        <taxon>Rhabditida</taxon>
        <taxon>Rhabditina</taxon>
        <taxon>Rhabditomorpha</taxon>
        <taxon>Strongyloidea</taxon>
        <taxon>Ancylostomatidae</taxon>
        <taxon>Ancylostomatinae</taxon>
        <taxon>Ancylostoma</taxon>
    </lineage>
</organism>
<comment type="caution">
    <text evidence="2">The sequence shown here is derived from an EMBL/GenBank/DDBJ whole genome shotgun (WGS) entry which is preliminary data.</text>
</comment>
<proteinExistence type="predicted"/>
<dbReference type="AlphaFoldDB" id="A0A016VJE5"/>
<protein>
    <submittedName>
        <fullName evidence="2">Uncharacterized protein</fullName>
    </submittedName>
</protein>
<dbReference type="EMBL" id="JARK01001344">
    <property type="protein sequence ID" value="EYC27734.1"/>
    <property type="molecule type" value="Genomic_DNA"/>
</dbReference>
<name>A0A016VJE5_9BILA</name>
<evidence type="ECO:0000256" key="1">
    <source>
        <dbReference type="SAM" id="MobiDB-lite"/>
    </source>
</evidence>
<accession>A0A016VJE5</accession>